<feature type="chain" id="PRO_5045822881" evidence="1">
    <location>
        <begin position="25"/>
        <end position="389"/>
    </location>
</feature>
<evidence type="ECO:0000256" key="1">
    <source>
        <dbReference type="SAM" id="SignalP"/>
    </source>
</evidence>
<dbReference type="CDD" id="cd12965">
    <property type="entry name" value="CBM-Eb_CBM-Fb"/>
    <property type="match status" value="1"/>
</dbReference>
<accession>A0ABM7NYM0</accession>
<dbReference type="PROSITE" id="PS51257">
    <property type="entry name" value="PROKAR_LIPOPROTEIN"/>
    <property type="match status" value="1"/>
</dbReference>
<dbReference type="Proteomes" id="UP001319045">
    <property type="component" value="Chromosome"/>
</dbReference>
<dbReference type="Pfam" id="PF14292">
    <property type="entry name" value="SusE"/>
    <property type="match status" value="1"/>
</dbReference>
<evidence type="ECO:0000259" key="2">
    <source>
        <dbReference type="Pfam" id="PF14292"/>
    </source>
</evidence>
<feature type="domain" description="Outer membrane protein SusF/SusE-like C-terminal" evidence="3">
    <location>
        <begin position="286"/>
        <end position="385"/>
    </location>
</feature>
<dbReference type="RefSeq" id="WP_207153257.1">
    <property type="nucleotide sequence ID" value="NZ_AP024484.1"/>
</dbReference>
<protein>
    <submittedName>
        <fullName evidence="4">Outer membrane protein SusE</fullName>
    </submittedName>
</protein>
<sequence>MKKLNILVTLLMGGLLFTSCNSDRDDNPTFTLPASFTLNVPANANNNVYDLINSSSITFTANQPDYGGFPLPTSYAMQVSMDSTFTDAKDGKVANYIELPTPFASTTMSIKASELNEQIIALYESVKNTDSYDNQVRPMYIRAKASVSTISNSVVYSNVVKLPNVLANYKAPDISLPTDMYVVGGSIGESWKTWQKMSPVFNSAGQFYTVIYMPANGVFKFGTKENDWNGASAINTITDTNNAAGVSAGSGDNITFANAGWYVLKFVDKIKGAKIQYDLIIDKAVVNITGTTVGGFDQSIPCTAPADQTGQWVSQPFTAAGEVRACVSVPGADWWCTEFTMQISTGNIHYRVEDIPNNWLETLGADYSIQAKVGQKLYFSFDTGKASLK</sequence>
<gene>
    <name evidence="4" type="primary">susE</name>
    <name evidence="4" type="ORF">prwr041_15100</name>
</gene>
<name>A0ABM7NYM0_9BACT</name>
<proteinExistence type="predicted"/>
<evidence type="ECO:0000313" key="4">
    <source>
        <dbReference type="EMBL" id="BCS85617.1"/>
    </source>
</evidence>
<feature type="domain" description="SusE outer membrane protein" evidence="2">
    <location>
        <begin position="25"/>
        <end position="121"/>
    </location>
</feature>
<keyword evidence="1" id="KW-0732">Signal</keyword>
<dbReference type="InterPro" id="IPR025970">
    <property type="entry name" value="SusE"/>
</dbReference>
<organism evidence="4 5">
    <name type="scientific">Prevotella herbatica</name>
    <dbReference type="NCBI Taxonomy" id="2801997"/>
    <lineage>
        <taxon>Bacteria</taxon>
        <taxon>Pseudomonadati</taxon>
        <taxon>Bacteroidota</taxon>
        <taxon>Bacteroidia</taxon>
        <taxon>Bacteroidales</taxon>
        <taxon>Prevotellaceae</taxon>
        <taxon>Prevotella</taxon>
    </lineage>
</organism>
<dbReference type="Gene3D" id="2.60.40.3620">
    <property type="match status" value="1"/>
</dbReference>
<keyword evidence="5" id="KW-1185">Reference proteome</keyword>
<feature type="signal peptide" evidence="1">
    <location>
        <begin position="1"/>
        <end position="24"/>
    </location>
</feature>
<evidence type="ECO:0000259" key="3">
    <source>
        <dbReference type="Pfam" id="PF16411"/>
    </source>
</evidence>
<dbReference type="Gene3D" id="2.60.40.3610">
    <property type="match status" value="1"/>
</dbReference>
<reference evidence="4 5" key="1">
    <citation type="journal article" date="2022" name="Int. J. Syst. Evol. Microbiol.">
        <title>Prevotella herbatica sp. nov., a plant polysaccharide-decomposing anaerobic bacterium isolated from a methanogenic reactor.</title>
        <authorList>
            <person name="Uek A."/>
            <person name="Tonouchi A."/>
            <person name="Kaku N."/>
            <person name="Ueki K."/>
        </authorList>
    </citation>
    <scope>NUCLEOTIDE SEQUENCE [LARGE SCALE GENOMIC DNA]</scope>
    <source>
        <strain evidence="4 5">WR041</strain>
    </source>
</reference>
<feature type="domain" description="Outer membrane protein SusF/SusE-like C-terminal" evidence="3">
    <location>
        <begin position="180"/>
        <end position="266"/>
    </location>
</feature>
<evidence type="ECO:0000313" key="5">
    <source>
        <dbReference type="Proteomes" id="UP001319045"/>
    </source>
</evidence>
<dbReference type="Pfam" id="PF16411">
    <property type="entry name" value="SusF_SusE"/>
    <property type="match status" value="2"/>
</dbReference>
<dbReference type="InterPro" id="IPR032187">
    <property type="entry name" value="SusF/SusE-like_C"/>
</dbReference>
<dbReference type="EMBL" id="AP024484">
    <property type="protein sequence ID" value="BCS85617.1"/>
    <property type="molecule type" value="Genomic_DNA"/>
</dbReference>